<dbReference type="SUPFAM" id="SSF57889">
    <property type="entry name" value="Cysteine-rich domain"/>
    <property type="match status" value="1"/>
</dbReference>
<dbReference type="EMBL" id="JANJYJ010000003">
    <property type="protein sequence ID" value="KAK3223701.1"/>
    <property type="molecule type" value="Genomic_DNA"/>
</dbReference>
<sequence>MKYHPGHQAHFPMLKNYKKPYICDGCKEPGIGSRYRCEDCDYDLHKHYMFYKSYARHDFFPDCAFKFRKRPPGQVDRYCDGALYNHKIGKLFAQLVDLLQFYENFEIKDHVGTQLTDDKVLQSHYDRLQSFQLLAHKKVPKLQELAVANIGAIPKRADLSKKLSVLSPQELQDLVCK</sequence>
<keyword evidence="3" id="KW-0862">Zinc</keyword>
<feature type="domain" description="RNA helicase aquarius N-terminal" evidence="5">
    <location>
        <begin position="82"/>
        <end position="176"/>
    </location>
</feature>
<evidence type="ECO:0000259" key="5">
    <source>
        <dbReference type="Pfam" id="PF16399"/>
    </source>
</evidence>
<proteinExistence type="predicted"/>
<feature type="domain" description="ZZ-type" evidence="4">
    <location>
        <begin position="18"/>
        <end position="44"/>
    </location>
</feature>
<dbReference type="Proteomes" id="UP001281410">
    <property type="component" value="Unassembled WGS sequence"/>
</dbReference>
<dbReference type="PANTHER" id="PTHR46477">
    <property type="entry name" value="CYSTEINE/HISTIDINE-RICH C1 DOMAIN FAMILY PROTEIN"/>
    <property type="match status" value="1"/>
</dbReference>
<evidence type="ECO:0000256" key="1">
    <source>
        <dbReference type="ARBA" id="ARBA00022723"/>
    </source>
</evidence>
<comment type="caution">
    <text evidence="6">The sequence shown here is derived from an EMBL/GenBank/DDBJ whole genome shotgun (WGS) entry which is preliminary data.</text>
</comment>
<evidence type="ECO:0000259" key="4">
    <source>
        <dbReference type="Pfam" id="PF00569"/>
    </source>
</evidence>
<gene>
    <name evidence="6" type="ORF">Dsin_010726</name>
</gene>
<keyword evidence="1" id="KW-0479">Metal-binding</keyword>
<dbReference type="PANTHER" id="PTHR46477:SF5">
    <property type="entry name" value="PHORBOL-ESTER_DAG-TYPE DOMAIN-CONTAINING PROTEIN"/>
    <property type="match status" value="1"/>
</dbReference>
<dbReference type="GO" id="GO:0008270">
    <property type="term" value="F:zinc ion binding"/>
    <property type="evidence" value="ECO:0007669"/>
    <property type="project" value="UniProtKB-KW"/>
</dbReference>
<name>A0AAE0ECY5_9ROSI</name>
<dbReference type="InterPro" id="IPR000433">
    <property type="entry name" value="Znf_ZZ"/>
</dbReference>
<dbReference type="Pfam" id="PF00569">
    <property type="entry name" value="ZZ"/>
    <property type="match status" value="1"/>
</dbReference>
<reference evidence="6" key="1">
    <citation type="journal article" date="2023" name="Plant J.">
        <title>Genome sequences and population genomics provide insights into the demographic history, inbreeding, and mutation load of two 'living fossil' tree species of Dipteronia.</title>
        <authorList>
            <person name="Feng Y."/>
            <person name="Comes H.P."/>
            <person name="Chen J."/>
            <person name="Zhu S."/>
            <person name="Lu R."/>
            <person name="Zhang X."/>
            <person name="Li P."/>
            <person name="Qiu J."/>
            <person name="Olsen K.M."/>
            <person name="Qiu Y."/>
        </authorList>
    </citation>
    <scope>NUCLEOTIDE SEQUENCE</scope>
    <source>
        <strain evidence="6">NBL</strain>
    </source>
</reference>
<evidence type="ECO:0000313" key="7">
    <source>
        <dbReference type="Proteomes" id="UP001281410"/>
    </source>
</evidence>
<organism evidence="6 7">
    <name type="scientific">Dipteronia sinensis</name>
    <dbReference type="NCBI Taxonomy" id="43782"/>
    <lineage>
        <taxon>Eukaryota</taxon>
        <taxon>Viridiplantae</taxon>
        <taxon>Streptophyta</taxon>
        <taxon>Embryophyta</taxon>
        <taxon>Tracheophyta</taxon>
        <taxon>Spermatophyta</taxon>
        <taxon>Magnoliopsida</taxon>
        <taxon>eudicotyledons</taxon>
        <taxon>Gunneridae</taxon>
        <taxon>Pentapetalae</taxon>
        <taxon>rosids</taxon>
        <taxon>malvids</taxon>
        <taxon>Sapindales</taxon>
        <taxon>Sapindaceae</taxon>
        <taxon>Hippocastanoideae</taxon>
        <taxon>Acereae</taxon>
        <taxon>Dipteronia</taxon>
    </lineage>
</organism>
<accession>A0AAE0ECY5</accession>
<keyword evidence="2" id="KW-0863">Zinc-finger</keyword>
<evidence type="ECO:0000313" key="6">
    <source>
        <dbReference type="EMBL" id="KAK3223701.1"/>
    </source>
</evidence>
<dbReference type="InterPro" id="IPR032174">
    <property type="entry name" value="Aquarius_N"/>
</dbReference>
<protein>
    <submittedName>
        <fullName evidence="6">Uncharacterized protein</fullName>
    </submittedName>
</protein>
<evidence type="ECO:0000256" key="2">
    <source>
        <dbReference type="ARBA" id="ARBA00022771"/>
    </source>
</evidence>
<dbReference type="Pfam" id="PF16399">
    <property type="entry name" value="Aquarius_N_1st"/>
    <property type="match status" value="1"/>
</dbReference>
<evidence type="ECO:0000256" key="3">
    <source>
        <dbReference type="ARBA" id="ARBA00022833"/>
    </source>
</evidence>
<dbReference type="Gene3D" id="3.30.60.20">
    <property type="match status" value="1"/>
</dbReference>
<dbReference type="InterPro" id="IPR046349">
    <property type="entry name" value="C1-like_sf"/>
</dbReference>
<dbReference type="AlphaFoldDB" id="A0AAE0ECY5"/>
<keyword evidence="7" id="KW-1185">Reference proteome</keyword>